<dbReference type="PROSITE" id="PS50110">
    <property type="entry name" value="RESPONSE_REGULATORY"/>
    <property type="match status" value="1"/>
</dbReference>
<dbReference type="InterPro" id="IPR001789">
    <property type="entry name" value="Sig_transdc_resp-reg_receiver"/>
</dbReference>
<gene>
    <name evidence="10" type="ORF">AABB28_04115</name>
</gene>
<dbReference type="SUPFAM" id="SSF52172">
    <property type="entry name" value="CheY-like"/>
    <property type="match status" value="1"/>
</dbReference>
<dbReference type="EMBL" id="CP151762">
    <property type="protein sequence ID" value="WZU64484.1"/>
    <property type="molecule type" value="Genomic_DNA"/>
</dbReference>
<evidence type="ECO:0000256" key="1">
    <source>
        <dbReference type="ARBA" id="ARBA00022553"/>
    </source>
</evidence>
<dbReference type="Pfam" id="PF25601">
    <property type="entry name" value="AAA_lid_14"/>
    <property type="match status" value="1"/>
</dbReference>
<organism evidence="10 11">
    <name type="scientific">Yoonia algicola</name>
    <dbReference type="NCBI Taxonomy" id="3137368"/>
    <lineage>
        <taxon>Bacteria</taxon>
        <taxon>Pseudomonadati</taxon>
        <taxon>Pseudomonadota</taxon>
        <taxon>Alphaproteobacteria</taxon>
        <taxon>Rhodobacterales</taxon>
        <taxon>Paracoccaceae</taxon>
        <taxon>Yoonia</taxon>
    </lineage>
</organism>
<protein>
    <submittedName>
        <fullName evidence="10">Sigma-54 dependent transcriptional regulator</fullName>
    </submittedName>
</protein>
<dbReference type="FunFam" id="1.10.10.60:FF:000179">
    <property type="entry name" value="Two component, sigma54 specific, transcriptional regulator, Fis family"/>
    <property type="match status" value="1"/>
</dbReference>
<feature type="domain" description="Response regulatory" evidence="9">
    <location>
        <begin position="6"/>
        <end position="120"/>
    </location>
</feature>
<dbReference type="FunFam" id="3.40.50.300:FF:001812">
    <property type="entry name" value="C4-dicarboxylate transport transcriptional regulatory protein DctD"/>
    <property type="match status" value="1"/>
</dbReference>
<evidence type="ECO:0000256" key="7">
    <source>
        <dbReference type="PROSITE-ProRule" id="PRU00169"/>
    </source>
</evidence>
<dbReference type="SMART" id="SM00382">
    <property type="entry name" value="AAA"/>
    <property type="match status" value="1"/>
</dbReference>
<evidence type="ECO:0000313" key="11">
    <source>
        <dbReference type="Proteomes" id="UP001451782"/>
    </source>
</evidence>
<dbReference type="Pfam" id="PF00158">
    <property type="entry name" value="Sigma54_activat"/>
    <property type="match status" value="1"/>
</dbReference>
<dbReference type="SUPFAM" id="SSF52540">
    <property type="entry name" value="P-loop containing nucleoside triphosphate hydrolases"/>
    <property type="match status" value="1"/>
</dbReference>
<dbReference type="InterPro" id="IPR009057">
    <property type="entry name" value="Homeodomain-like_sf"/>
</dbReference>
<dbReference type="SUPFAM" id="SSF46689">
    <property type="entry name" value="Homeodomain-like"/>
    <property type="match status" value="1"/>
</dbReference>
<dbReference type="GO" id="GO:0006355">
    <property type="term" value="P:regulation of DNA-templated transcription"/>
    <property type="evidence" value="ECO:0007669"/>
    <property type="project" value="InterPro"/>
</dbReference>
<dbReference type="Gene3D" id="1.10.8.60">
    <property type="match status" value="1"/>
</dbReference>
<name>A0AAN0NJD5_9RHOB</name>
<dbReference type="Gene3D" id="1.10.10.60">
    <property type="entry name" value="Homeodomain-like"/>
    <property type="match status" value="1"/>
</dbReference>
<evidence type="ECO:0000256" key="3">
    <source>
        <dbReference type="ARBA" id="ARBA00022840"/>
    </source>
</evidence>
<keyword evidence="3" id="KW-0067">ATP-binding</keyword>
<dbReference type="CDD" id="cd00009">
    <property type="entry name" value="AAA"/>
    <property type="match status" value="1"/>
</dbReference>
<dbReference type="PANTHER" id="PTHR32071:SF57">
    <property type="entry name" value="C4-DICARBOXYLATE TRANSPORT TRANSCRIPTIONAL REGULATORY PROTEIN DCTD"/>
    <property type="match status" value="1"/>
</dbReference>
<dbReference type="SMART" id="SM00448">
    <property type="entry name" value="REC"/>
    <property type="match status" value="1"/>
</dbReference>
<accession>A0AAN0NJD5</accession>
<evidence type="ECO:0000259" key="9">
    <source>
        <dbReference type="PROSITE" id="PS50110"/>
    </source>
</evidence>
<dbReference type="PROSITE" id="PS00675">
    <property type="entry name" value="SIGMA54_INTERACT_1"/>
    <property type="match status" value="1"/>
</dbReference>
<dbReference type="InterPro" id="IPR025662">
    <property type="entry name" value="Sigma_54_int_dom_ATP-bd_1"/>
</dbReference>
<evidence type="ECO:0000259" key="8">
    <source>
        <dbReference type="PROSITE" id="PS50045"/>
    </source>
</evidence>
<evidence type="ECO:0000256" key="5">
    <source>
        <dbReference type="ARBA" id="ARBA00023015"/>
    </source>
</evidence>
<dbReference type="GO" id="GO:0005524">
    <property type="term" value="F:ATP binding"/>
    <property type="evidence" value="ECO:0007669"/>
    <property type="project" value="UniProtKB-KW"/>
</dbReference>
<keyword evidence="11" id="KW-1185">Reference proteome</keyword>
<feature type="domain" description="Sigma-54 factor interaction" evidence="8">
    <location>
        <begin position="146"/>
        <end position="360"/>
    </location>
</feature>
<reference evidence="10 11" key="1">
    <citation type="submission" date="2024-04" db="EMBL/GenBank/DDBJ databases">
        <title>Phylogenomic analyses of a clade within the roseobacter group suggest taxonomic reassignments of species of the genera Aestuariivita, Citreicella, Loktanella, Nautella, Pelagibaca, Ruegeria, Thalassobius, Thiobacimonas and Tropicibacter, and the proposal o.</title>
        <authorList>
            <person name="Jeon C.O."/>
        </authorList>
    </citation>
    <scope>NUCLEOTIDE SEQUENCE [LARGE SCALE GENOMIC DNA]</scope>
    <source>
        <strain evidence="10 11">G8-12</strain>
    </source>
</reference>
<feature type="modified residue" description="4-aspartylphosphate" evidence="7">
    <location>
        <position position="55"/>
    </location>
</feature>
<dbReference type="PROSITE" id="PS50045">
    <property type="entry name" value="SIGMA54_INTERACT_4"/>
    <property type="match status" value="1"/>
</dbReference>
<dbReference type="PANTHER" id="PTHR32071">
    <property type="entry name" value="TRANSCRIPTIONAL REGULATORY PROTEIN"/>
    <property type="match status" value="1"/>
</dbReference>
<dbReference type="Gene3D" id="3.40.50.2300">
    <property type="match status" value="1"/>
</dbReference>
<dbReference type="RefSeq" id="WP_342070849.1">
    <property type="nucleotide sequence ID" value="NZ_CP151762.1"/>
</dbReference>
<dbReference type="AlphaFoldDB" id="A0AAN0NJD5"/>
<dbReference type="InterPro" id="IPR027417">
    <property type="entry name" value="P-loop_NTPase"/>
</dbReference>
<keyword evidence="1 7" id="KW-0597">Phosphoprotein</keyword>
<dbReference type="InterPro" id="IPR025944">
    <property type="entry name" value="Sigma_54_int_dom_CS"/>
</dbReference>
<dbReference type="InterPro" id="IPR011006">
    <property type="entry name" value="CheY-like_superfamily"/>
</dbReference>
<evidence type="ECO:0000256" key="6">
    <source>
        <dbReference type="ARBA" id="ARBA00023163"/>
    </source>
</evidence>
<dbReference type="InterPro" id="IPR002078">
    <property type="entry name" value="Sigma_54_int"/>
</dbReference>
<keyword evidence="6" id="KW-0804">Transcription</keyword>
<proteinExistence type="predicted"/>
<dbReference type="InterPro" id="IPR058031">
    <property type="entry name" value="AAA_lid_NorR"/>
</dbReference>
<dbReference type="KEGG" id="yag:AABB28_04115"/>
<dbReference type="GO" id="GO:0000160">
    <property type="term" value="P:phosphorelay signal transduction system"/>
    <property type="evidence" value="ECO:0007669"/>
    <property type="project" value="UniProtKB-KW"/>
</dbReference>
<dbReference type="Proteomes" id="UP001451782">
    <property type="component" value="Chromosome"/>
</dbReference>
<keyword evidence="5" id="KW-0805">Transcription regulation</keyword>
<dbReference type="Gene3D" id="3.40.50.300">
    <property type="entry name" value="P-loop containing nucleotide triphosphate hydrolases"/>
    <property type="match status" value="1"/>
</dbReference>
<dbReference type="Pfam" id="PF02954">
    <property type="entry name" value="HTH_8"/>
    <property type="match status" value="1"/>
</dbReference>
<sequence length="443" mass="48814">MSKVMKIAIVDDEKDMRQSISQWLALSGFDTETFASAEEALRGLGTDYPGIVVSDIKMPGMDGMQFLKKLKGVDSSLPVIMITGHGDVPMAVEAMRIGAFDFLEKPFNPDRMTELAKKATTARRLTLDNRALRRELSDGSALIKKLIGQSPPMERLKEDILDLGQADGHVLVEGETGTGKTLVAHALHAVGARASKKFVLLSCSAYDEETLGRTIFGPANDDEPIPAMEEARGGTLVLEDIEALSHSLQARLLTAINNQGTPAETRIVAICNLQEQDQTCESVLRPDLFYRLAALRITVPPLRQRGEDILTLFTRLGEQFADEYGCDAPQVSAQEAAQLLQAPWPGNVRQLINVAERAVLQNRRGSGSIASLLMADTDEMKPAMTTEGKPLKEFVEAFERMLIDNTMRRHKGSIVSVMDELCLPRRTLNEKMAKYGLQRSDYL</sequence>
<dbReference type="GO" id="GO:0043565">
    <property type="term" value="F:sequence-specific DNA binding"/>
    <property type="evidence" value="ECO:0007669"/>
    <property type="project" value="InterPro"/>
</dbReference>
<keyword evidence="2" id="KW-0547">Nucleotide-binding</keyword>
<dbReference type="FunFam" id="3.40.50.2300:FF:000018">
    <property type="entry name" value="DNA-binding transcriptional regulator NtrC"/>
    <property type="match status" value="1"/>
</dbReference>
<dbReference type="CDD" id="cd17549">
    <property type="entry name" value="REC_DctD-like"/>
    <property type="match status" value="1"/>
</dbReference>
<evidence type="ECO:0000256" key="4">
    <source>
        <dbReference type="ARBA" id="ARBA00023012"/>
    </source>
</evidence>
<dbReference type="InterPro" id="IPR002197">
    <property type="entry name" value="HTH_Fis"/>
</dbReference>
<evidence type="ECO:0000256" key="2">
    <source>
        <dbReference type="ARBA" id="ARBA00022741"/>
    </source>
</evidence>
<dbReference type="PROSITE" id="PS00688">
    <property type="entry name" value="SIGMA54_INTERACT_3"/>
    <property type="match status" value="1"/>
</dbReference>
<dbReference type="Pfam" id="PF00072">
    <property type="entry name" value="Response_reg"/>
    <property type="match status" value="1"/>
</dbReference>
<keyword evidence="4" id="KW-0902">Two-component regulatory system</keyword>
<evidence type="ECO:0000313" key="10">
    <source>
        <dbReference type="EMBL" id="WZU64484.1"/>
    </source>
</evidence>
<dbReference type="InterPro" id="IPR003593">
    <property type="entry name" value="AAA+_ATPase"/>
</dbReference>